<protein>
    <submittedName>
        <fullName evidence="2">Uncharacterized protein</fullName>
    </submittedName>
</protein>
<gene>
    <name evidence="2" type="ORF">GCM10023191_073950</name>
</gene>
<evidence type="ECO:0000256" key="1">
    <source>
        <dbReference type="SAM" id="MobiDB-lite"/>
    </source>
</evidence>
<keyword evidence="3" id="KW-1185">Reference proteome</keyword>
<name>A0ABP8QUY5_9ACTN</name>
<dbReference type="EMBL" id="BAABHF010000046">
    <property type="protein sequence ID" value="GAA4510801.1"/>
    <property type="molecule type" value="Genomic_DNA"/>
</dbReference>
<comment type="caution">
    <text evidence="2">The sequence shown here is derived from an EMBL/GenBank/DDBJ whole genome shotgun (WGS) entry which is preliminary data.</text>
</comment>
<evidence type="ECO:0000313" key="2">
    <source>
        <dbReference type="EMBL" id="GAA4510801.1"/>
    </source>
</evidence>
<reference evidence="3" key="1">
    <citation type="journal article" date="2019" name="Int. J. Syst. Evol. Microbiol.">
        <title>The Global Catalogue of Microorganisms (GCM) 10K type strain sequencing project: providing services to taxonomists for standard genome sequencing and annotation.</title>
        <authorList>
            <consortium name="The Broad Institute Genomics Platform"/>
            <consortium name="The Broad Institute Genome Sequencing Center for Infectious Disease"/>
            <person name="Wu L."/>
            <person name="Ma J."/>
        </authorList>
    </citation>
    <scope>NUCLEOTIDE SEQUENCE [LARGE SCALE GENOMIC DNA]</scope>
    <source>
        <strain evidence="3">JCM 17933</strain>
    </source>
</reference>
<evidence type="ECO:0000313" key="3">
    <source>
        <dbReference type="Proteomes" id="UP001500503"/>
    </source>
</evidence>
<dbReference type="RefSeq" id="WP_345471938.1">
    <property type="nucleotide sequence ID" value="NZ_BAABHF010000046.1"/>
</dbReference>
<accession>A0ABP8QUY5</accession>
<feature type="region of interest" description="Disordered" evidence="1">
    <location>
        <begin position="95"/>
        <end position="115"/>
    </location>
</feature>
<sequence>MISREGLAGWVPAGSLARRFKRGGSMVADDAECFEQARRIQESHRDWLVMWSPWHRTFTAFSCFTPDALVVDEPTPEALVNAMLRVELHYSPTRIDTLSSFSPPSPDQQQRSNVR</sequence>
<dbReference type="Proteomes" id="UP001500503">
    <property type="component" value="Unassembled WGS sequence"/>
</dbReference>
<feature type="compositionally biased region" description="Low complexity" evidence="1">
    <location>
        <begin position="99"/>
        <end position="115"/>
    </location>
</feature>
<organism evidence="2 3">
    <name type="scientific">Actinoallomurus oryzae</name>
    <dbReference type="NCBI Taxonomy" id="502180"/>
    <lineage>
        <taxon>Bacteria</taxon>
        <taxon>Bacillati</taxon>
        <taxon>Actinomycetota</taxon>
        <taxon>Actinomycetes</taxon>
        <taxon>Streptosporangiales</taxon>
        <taxon>Thermomonosporaceae</taxon>
        <taxon>Actinoallomurus</taxon>
    </lineage>
</organism>
<proteinExistence type="predicted"/>